<dbReference type="PIRSF" id="PIRSF000332">
    <property type="entry name" value="FMO"/>
    <property type="match status" value="1"/>
</dbReference>
<organism evidence="7 8">
    <name type="scientific">Candidula unifasciata</name>
    <dbReference type="NCBI Taxonomy" id="100452"/>
    <lineage>
        <taxon>Eukaryota</taxon>
        <taxon>Metazoa</taxon>
        <taxon>Spiralia</taxon>
        <taxon>Lophotrochozoa</taxon>
        <taxon>Mollusca</taxon>
        <taxon>Gastropoda</taxon>
        <taxon>Heterobranchia</taxon>
        <taxon>Euthyneura</taxon>
        <taxon>Panpulmonata</taxon>
        <taxon>Eupulmonata</taxon>
        <taxon>Stylommatophora</taxon>
        <taxon>Helicina</taxon>
        <taxon>Helicoidea</taxon>
        <taxon>Geomitridae</taxon>
        <taxon>Candidula</taxon>
    </lineage>
</organism>
<evidence type="ECO:0000256" key="5">
    <source>
        <dbReference type="ARBA" id="ARBA00023002"/>
    </source>
</evidence>
<dbReference type="Proteomes" id="UP000678393">
    <property type="component" value="Unassembled WGS sequence"/>
</dbReference>
<keyword evidence="4" id="KW-0521">NADP</keyword>
<dbReference type="PRINTS" id="PR00370">
    <property type="entry name" value="FMOXYGENASE"/>
</dbReference>
<dbReference type="GO" id="GO:0050660">
    <property type="term" value="F:flavin adenine dinucleotide binding"/>
    <property type="evidence" value="ECO:0007669"/>
    <property type="project" value="InterPro"/>
</dbReference>
<evidence type="ECO:0000256" key="4">
    <source>
        <dbReference type="ARBA" id="ARBA00022857"/>
    </source>
</evidence>
<dbReference type="PANTHER" id="PTHR23023">
    <property type="entry name" value="DIMETHYLANILINE MONOOXYGENASE"/>
    <property type="match status" value="1"/>
</dbReference>
<comment type="similarity">
    <text evidence="1">Belongs to the FMO family.</text>
</comment>
<dbReference type="InterPro" id="IPR020946">
    <property type="entry name" value="Flavin_mOase-like"/>
</dbReference>
<dbReference type="AlphaFoldDB" id="A0A8S3ZJG4"/>
<evidence type="ECO:0000256" key="1">
    <source>
        <dbReference type="ARBA" id="ARBA00009183"/>
    </source>
</evidence>
<proteinExistence type="inferred from homology"/>
<evidence type="ECO:0000256" key="6">
    <source>
        <dbReference type="SAM" id="Phobius"/>
    </source>
</evidence>
<evidence type="ECO:0000313" key="8">
    <source>
        <dbReference type="Proteomes" id="UP000678393"/>
    </source>
</evidence>
<dbReference type="Pfam" id="PF00743">
    <property type="entry name" value="FMO-like"/>
    <property type="match status" value="1"/>
</dbReference>
<dbReference type="InterPro" id="IPR000960">
    <property type="entry name" value="Flavin_mOase"/>
</dbReference>
<feature type="non-terminal residue" evidence="7">
    <location>
        <position position="1"/>
    </location>
</feature>
<dbReference type="EMBL" id="CAJHNH020003505">
    <property type="protein sequence ID" value="CAG5129459.1"/>
    <property type="molecule type" value="Genomic_DNA"/>
</dbReference>
<dbReference type="SUPFAM" id="SSF51905">
    <property type="entry name" value="FAD/NAD(P)-binding domain"/>
    <property type="match status" value="2"/>
</dbReference>
<dbReference type="InterPro" id="IPR036188">
    <property type="entry name" value="FAD/NAD-bd_sf"/>
</dbReference>
<dbReference type="Gene3D" id="3.50.50.60">
    <property type="entry name" value="FAD/NAD(P)-binding domain"/>
    <property type="match status" value="1"/>
</dbReference>
<gene>
    <name evidence="7" type="ORF">CUNI_LOCUS15017</name>
</gene>
<dbReference type="GO" id="GO:0004499">
    <property type="term" value="F:N,N-dimethylaniline monooxygenase activity"/>
    <property type="evidence" value="ECO:0007669"/>
    <property type="project" value="InterPro"/>
</dbReference>
<keyword evidence="8" id="KW-1185">Reference proteome</keyword>
<dbReference type="GO" id="GO:0050661">
    <property type="term" value="F:NADP binding"/>
    <property type="evidence" value="ECO:0007669"/>
    <property type="project" value="InterPro"/>
</dbReference>
<reference evidence="7" key="1">
    <citation type="submission" date="2021-04" db="EMBL/GenBank/DDBJ databases">
        <authorList>
            <consortium name="Molecular Ecology Group"/>
        </authorList>
    </citation>
    <scope>NUCLEOTIDE SEQUENCE</scope>
</reference>
<keyword evidence="5" id="KW-0560">Oxidoreductase</keyword>
<dbReference type="InterPro" id="IPR050346">
    <property type="entry name" value="FMO-like"/>
</dbReference>
<keyword evidence="3" id="KW-0274">FAD</keyword>
<keyword evidence="2" id="KW-0285">Flavoprotein</keyword>
<feature type="transmembrane region" description="Helical" evidence="6">
    <location>
        <begin position="312"/>
        <end position="331"/>
    </location>
</feature>
<accession>A0A8S3ZJG4</accession>
<sequence length="337" mass="38312">NKFSAIDIAADVANRASQVHLALGVGTWILPRCFGNSLPYDFFVTRSVLYHRNAFVQLNNKFIAAAEDNFDHETSGVRPNLPPLFAPISLNDDIPLKLMSGKVRTYGHLTRLDHNQAHMRDGRVISDVDAIIFCTGYYPDVSFVDLDVLAENGKMEMYRMMFPLKEKHRTIAFIGQVSGDFPLFPLFDVQAKLATRVMAGKHLLPPLDKMKADMDFWNAHTFARTGKYCPYFIATAILTDSIAEEIGIYPSFWKVFFKNPALAFRNWYGPIMAQASVACCSQYQEGCASVRQRAIKEVDRPDIREGYRSRCAMWSVVSVFVALLGFLWCRYQEKIYP</sequence>
<dbReference type="OrthoDB" id="6153452at2759"/>
<evidence type="ECO:0000256" key="2">
    <source>
        <dbReference type="ARBA" id="ARBA00022630"/>
    </source>
</evidence>
<evidence type="ECO:0008006" key="9">
    <source>
        <dbReference type="Google" id="ProtNLM"/>
    </source>
</evidence>
<keyword evidence="6" id="KW-0472">Membrane</keyword>
<name>A0A8S3ZJG4_9EUPU</name>
<evidence type="ECO:0000313" key="7">
    <source>
        <dbReference type="EMBL" id="CAG5129459.1"/>
    </source>
</evidence>
<keyword evidence="6" id="KW-1133">Transmembrane helix</keyword>
<keyword evidence="6" id="KW-0812">Transmembrane</keyword>
<protein>
    <recommendedName>
        <fullName evidence="9">Flavin-containing monooxygenase</fullName>
    </recommendedName>
</protein>
<comment type="caution">
    <text evidence="7">The sequence shown here is derived from an EMBL/GenBank/DDBJ whole genome shotgun (WGS) entry which is preliminary data.</text>
</comment>
<evidence type="ECO:0000256" key="3">
    <source>
        <dbReference type="ARBA" id="ARBA00022827"/>
    </source>
</evidence>